<dbReference type="InterPro" id="IPR036322">
    <property type="entry name" value="WD40_repeat_dom_sf"/>
</dbReference>
<dbReference type="SMART" id="SM00320">
    <property type="entry name" value="WD40"/>
    <property type="match status" value="3"/>
</dbReference>
<dbReference type="PANTHER" id="PTHR43991:SF12">
    <property type="entry name" value="WD REPEAT PROTEIN (AFU_ORTHOLOGUE AFUA_8G05640)"/>
    <property type="match status" value="1"/>
</dbReference>
<sequence>MEHFQNDDLEYVVDDYYYDMGGFDDEDFFPHNEPQRNNDVDSPDSDFEDDFEMSKPKTDTSALEARNGKDIQGIPWERLNFTRDKYRETRLKQYKNYENLSLSREELDKECLQVEKAKTFYDFQFNTRLVKSTIVHFQLRNLLGATSKHDVYLMQNYSVVHWSSLLRRGKEVLNVAKPIVPTLKRPGLLSQSLSRVQISTMAVKENLLVAGGFQGELVCKYLNQPGVAFCTKVTTDENAITNAVDVFQNPNGLMRVMTANNDARVRVYDAENFALLNLFSYDWSVNNTSVSPDGKLLAVLGDSAECLVADAQSGKVIGSLKGHLDYSFTSAWHPDGRILATGNQDTTCRLWDIRNLSKSLAVIKGRIGAIRAVKFSSDGRFMAMAEPADFVHILDTESGYVQGQEIDLFGEIAGISFSPDSEALFVGVSDRTYGSLLEFNRRQNNQYLDSIF</sequence>
<dbReference type="FunFam" id="2.130.10.10:FF:000637">
    <property type="entry name" value="WD-40 repeat family protein"/>
    <property type="match status" value="1"/>
</dbReference>
<dbReference type="KEGG" id="jre:108997195"/>
<dbReference type="GeneID" id="108997195"/>
<name>A0A2I4FB60_JUGRE</name>
<dbReference type="SUPFAM" id="SSF50978">
    <property type="entry name" value="WD40 repeat-like"/>
    <property type="match status" value="1"/>
</dbReference>
<dbReference type="InterPro" id="IPR019775">
    <property type="entry name" value="WD40_repeat_CS"/>
</dbReference>
<organism evidence="2 3">
    <name type="scientific">Juglans regia</name>
    <name type="common">English walnut</name>
    <dbReference type="NCBI Taxonomy" id="51240"/>
    <lineage>
        <taxon>Eukaryota</taxon>
        <taxon>Viridiplantae</taxon>
        <taxon>Streptophyta</taxon>
        <taxon>Embryophyta</taxon>
        <taxon>Tracheophyta</taxon>
        <taxon>Spermatophyta</taxon>
        <taxon>Magnoliopsida</taxon>
        <taxon>eudicotyledons</taxon>
        <taxon>Gunneridae</taxon>
        <taxon>Pentapetalae</taxon>
        <taxon>rosids</taxon>
        <taxon>fabids</taxon>
        <taxon>Fagales</taxon>
        <taxon>Juglandaceae</taxon>
        <taxon>Juglans</taxon>
    </lineage>
</organism>
<dbReference type="OrthoDB" id="20669at2759"/>
<evidence type="ECO:0000313" key="3">
    <source>
        <dbReference type="RefSeq" id="XP_018828894.2"/>
    </source>
</evidence>
<dbReference type="Gramene" id="Jr13_27650_p1">
    <property type="protein sequence ID" value="cds.Jr13_27650_p1"/>
    <property type="gene ID" value="Jr13_27650"/>
</dbReference>
<dbReference type="AlphaFoldDB" id="A0A2I4FB60"/>
<reference evidence="3" key="1">
    <citation type="submission" date="2025-08" db="UniProtKB">
        <authorList>
            <consortium name="RefSeq"/>
        </authorList>
    </citation>
    <scope>IDENTIFICATION</scope>
    <source>
        <tissue evidence="3">Leaves</tissue>
    </source>
</reference>
<feature type="compositionally biased region" description="Acidic residues" evidence="1">
    <location>
        <begin position="41"/>
        <end position="51"/>
    </location>
</feature>
<dbReference type="PROSITE" id="PS50294">
    <property type="entry name" value="WD_REPEATS_REGION"/>
    <property type="match status" value="1"/>
</dbReference>
<keyword evidence="2" id="KW-1185">Reference proteome</keyword>
<dbReference type="Gene3D" id="2.130.10.10">
    <property type="entry name" value="YVTN repeat-like/Quinoprotein amine dehydrogenase"/>
    <property type="match status" value="1"/>
</dbReference>
<feature type="compositionally biased region" description="Basic and acidic residues" evidence="1">
    <location>
        <begin position="28"/>
        <end position="39"/>
    </location>
</feature>
<feature type="region of interest" description="Disordered" evidence="1">
    <location>
        <begin position="27"/>
        <end position="61"/>
    </location>
</feature>
<proteinExistence type="predicted"/>
<accession>A0A2I4FB60</accession>
<evidence type="ECO:0000256" key="1">
    <source>
        <dbReference type="SAM" id="MobiDB-lite"/>
    </source>
</evidence>
<dbReference type="Pfam" id="PF00400">
    <property type="entry name" value="WD40"/>
    <property type="match status" value="1"/>
</dbReference>
<dbReference type="InterPro" id="IPR001680">
    <property type="entry name" value="WD40_rpt"/>
</dbReference>
<dbReference type="FunCoup" id="A0A2I4FB60">
    <property type="interactions" value="181"/>
</dbReference>
<dbReference type="PANTHER" id="PTHR43991">
    <property type="entry name" value="WD REPEAT PROTEIN (AFU_ORTHOLOGUE AFUA_8G05640)-RELATED"/>
    <property type="match status" value="1"/>
</dbReference>
<evidence type="ECO:0000313" key="2">
    <source>
        <dbReference type="Proteomes" id="UP000235220"/>
    </source>
</evidence>
<dbReference type="InterPro" id="IPR015943">
    <property type="entry name" value="WD40/YVTN_repeat-like_dom_sf"/>
</dbReference>
<gene>
    <name evidence="3" type="primary">LOC108997195</name>
</gene>
<protein>
    <submittedName>
        <fullName evidence="3">Uncharacterized WD repeat-containing protein C2A9.03-like isoform X1</fullName>
    </submittedName>
</protein>
<dbReference type="Proteomes" id="UP000235220">
    <property type="component" value="Chromosome 13"/>
</dbReference>
<dbReference type="RefSeq" id="XP_018828894.2">
    <property type="nucleotide sequence ID" value="XM_018973349.2"/>
</dbReference>
<dbReference type="PROSITE" id="PS50082">
    <property type="entry name" value="WD_REPEATS_2"/>
    <property type="match status" value="1"/>
</dbReference>
<dbReference type="PROSITE" id="PS00678">
    <property type="entry name" value="WD_REPEATS_1"/>
    <property type="match status" value="1"/>
</dbReference>